<dbReference type="InterPro" id="IPR006203">
    <property type="entry name" value="GHMP_knse_ATP-bd_CS"/>
</dbReference>
<dbReference type="OrthoDB" id="1652964at2759"/>
<dbReference type="GO" id="GO:0004496">
    <property type="term" value="F:mevalonate kinase activity"/>
    <property type="evidence" value="ECO:0007669"/>
    <property type="project" value="UniProtKB-EC"/>
</dbReference>
<keyword evidence="22" id="KW-1185">Reference proteome</keyword>
<keyword evidence="4 18" id="KW-0963">Cytoplasm</keyword>
<dbReference type="SUPFAM" id="SSF54211">
    <property type="entry name" value="Ribosomal protein S5 domain 2-like"/>
    <property type="match status" value="1"/>
</dbReference>
<organism evidence="21 22">
    <name type="scientific">Pocillopora damicornis</name>
    <name type="common">Cauliflower coral</name>
    <name type="synonym">Millepora damicornis</name>
    <dbReference type="NCBI Taxonomy" id="46731"/>
    <lineage>
        <taxon>Eukaryota</taxon>
        <taxon>Metazoa</taxon>
        <taxon>Cnidaria</taxon>
        <taxon>Anthozoa</taxon>
        <taxon>Hexacorallia</taxon>
        <taxon>Scleractinia</taxon>
        <taxon>Astrocoeniina</taxon>
        <taxon>Pocilloporidae</taxon>
        <taxon>Pocillopora</taxon>
    </lineage>
</organism>
<proteinExistence type="inferred from homology"/>
<dbReference type="EC" id="2.7.1.36" evidence="3 18"/>
<keyword evidence="11" id="KW-0460">Magnesium</keyword>
<evidence type="ECO:0000256" key="10">
    <source>
        <dbReference type="ARBA" id="ARBA00022840"/>
    </source>
</evidence>
<evidence type="ECO:0000259" key="19">
    <source>
        <dbReference type="Pfam" id="PF00288"/>
    </source>
</evidence>
<comment type="similarity">
    <text evidence="2 18">Belongs to the GHMP kinase family. Mevalonate kinase subfamily.</text>
</comment>
<evidence type="ECO:0000256" key="6">
    <source>
        <dbReference type="ARBA" id="ARBA00022679"/>
    </source>
</evidence>
<dbReference type="InterPro" id="IPR036554">
    <property type="entry name" value="GHMP_kinase_C_sf"/>
</dbReference>
<evidence type="ECO:0000256" key="18">
    <source>
        <dbReference type="RuleBase" id="RU363087"/>
    </source>
</evidence>
<dbReference type="EMBL" id="RCHS01000654">
    <property type="protein sequence ID" value="RMX57444.1"/>
    <property type="molecule type" value="Genomic_DNA"/>
</dbReference>
<dbReference type="AlphaFoldDB" id="A0A3M6UV55"/>
<dbReference type="STRING" id="46731.A0A3M6UV55"/>
<evidence type="ECO:0000256" key="4">
    <source>
        <dbReference type="ARBA" id="ARBA00022490"/>
    </source>
</evidence>
<evidence type="ECO:0000256" key="5">
    <source>
        <dbReference type="ARBA" id="ARBA00022516"/>
    </source>
</evidence>
<evidence type="ECO:0000256" key="9">
    <source>
        <dbReference type="ARBA" id="ARBA00022777"/>
    </source>
</evidence>
<comment type="caution">
    <text evidence="21">The sequence shown here is derived from an EMBL/GenBank/DDBJ whole genome shotgun (WGS) entry which is preliminary data.</text>
</comment>
<dbReference type="PRINTS" id="PR00959">
    <property type="entry name" value="MEVGALKINASE"/>
</dbReference>
<evidence type="ECO:0000256" key="8">
    <source>
        <dbReference type="ARBA" id="ARBA00022741"/>
    </source>
</evidence>
<dbReference type="Gene3D" id="3.30.230.10">
    <property type="match status" value="1"/>
</dbReference>
<keyword evidence="16 18" id="KW-0753">Steroid metabolism</keyword>
<evidence type="ECO:0000256" key="17">
    <source>
        <dbReference type="ARBA" id="ARBA00029438"/>
    </source>
</evidence>
<keyword evidence="10 18" id="KW-0067">ATP-binding</keyword>
<keyword evidence="15 18" id="KW-1207">Sterol metabolism</keyword>
<dbReference type="Proteomes" id="UP000275408">
    <property type="component" value="Unassembled WGS sequence"/>
</dbReference>
<evidence type="ECO:0000313" key="22">
    <source>
        <dbReference type="Proteomes" id="UP000275408"/>
    </source>
</evidence>
<accession>A0A3M6UV55</accession>
<dbReference type="Pfam" id="PF00288">
    <property type="entry name" value="GHMP_kinases_N"/>
    <property type="match status" value="1"/>
</dbReference>
<keyword evidence="6 18" id="KW-0808">Transferase</keyword>
<evidence type="ECO:0000256" key="16">
    <source>
        <dbReference type="ARBA" id="ARBA00023221"/>
    </source>
</evidence>
<dbReference type="FunFam" id="3.30.70.890:FF:000003">
    <property type="entry name" value="Mevalonate kinase"/>
    <property type="match status" value="1"/>
</dbReference>
<dbReference type="NCBIfam" id="TIGR00549">
    <property type="entry name" value="mevalon_kin"/>
    <property type="match status" value="1"/>
</dbReference>
<dbReference type="InterPro" id="IPR013750">
    <property type="entry name" value="GHMP_kinase_C_dom"/>
</dbReference>
<evidence type="ECO:0000256" key="13">
    <source>
        <dbReference type="ARBA" id="ARBA00023011"/>
    </source>
</evidence>
<dbReference type="SUPFAM" id="SSF55060">
    <property type="entry name" value="GHMP Kinase, C-terminal domain"/>
    <property type="match status" value="1"/>
</dbReference>
<keyword evidence="13 18" id="KW-0756">Sterol biosynthesis</keyword>
<dbReference type="InterPro" id="IPR006204">
    <property type="entry name" value="GHMP_kinase_N_dom"/>
</dbReference>
<dbReference type="InterPro" id="IPR014721">
    <property type="entry name" value="Ribsml_uS5_D2-typ_fold_subgr"/>
</dbReference>
<comment type="pathway">
    <text evidence="17 18">Isoprenoid biosynthesis; isopentenyl diphosphate biosynthesis via mevalonate pathway; isopentenyl diphosphate from (R)-mevalonate: step 1/3.</text>
</comment>
<keyword evidence="14 18" id="KW-0443">Lipid metabolism</keyword>
<dbReference type="GO" id="GO:0006695">
    <property type="term" value="P:cholesterol biosynthetic process"/>
    <property type="evidence" value="ECO:0007669"/>
    <property type="project" value="TreeGrafter"/>
</dbReference>
<evidence type="ECO:0000259" key="20">
    <source>
        <dbReference type="Pfam" id="PF08544"/>
    </source>
</evidence>
<gene>
    <name evidence="21" type="ORF">pdam_00006963</name>
</gene>
<evidence type="ECO:0000256" key="15">
    <source>
        <dbReference type="ARBA" id="ARBA00023166"/>
    </source>
</evidence>
<comment type="catalytic activity">
    <reaction evidence="18">
        <text>(R)-mevalonate + ATP = (R)-5-phosphomevalonate + ADP + H(+)</text>
        <dbReference type="Rhea" id="RHEA:17065"/>
        <dbReference type="ChEBI" id="CHEBI:15378"/>
        <dbReference type="ChEBI" id="CHEBI:30616"/>
        <dbReference type="ChEBI" id="CHEBI:36464"/>
        <dbReference type="ChEBI" id="CHEBI:58146"/>
        <dbReference type="ChEBI" id="CHEBI:456216"/>
        <dbReference type="EC" id="2.7.1.36"/>
    </reaction>
</comment>
<dbReference type="Pfam" id="PF08544">
    <property type="entry name" value="GHMP_kinases_C"/>
    <property type="match status" value="1"/>
</dbReference>
<dbReference type="UniPathway" id="UPA00057">
    <property type="reaction ID" value="UER00098"/>
</dbReference>
<comment type="subcellular location">
    <subcellularLocation>
        <location evidence="1 18">Cytoplasm</location>
    </subcellularLocation>
</comment>
<dbReference type="PROSITE" id="PS00627">
    <property type="entry name" value="GHMP_KINASES_ATP"/>
    <property type="match status" value="1"/>
</dbReference>
<evidence type="ECO:0000256" key="14">
    <source>
        <dbReference type="ARBA" id="ARBA00023098"/>
    </source>
</evidence>
<dbReference type="GO" id="GO:0019287">
    <property type="term" value="P:isopentenyl diphosphate biosynthetic process, mevalonate pathway"/>
    <property type="evidence" value="ECO:0007669"/>
    <property type="project" value="UniProtKB-UniPathway"/>
</dbReference>
<dbReference type="Gene3D" id="3.30.70.890">
    <property type="entry name" value="GHMP kinase, C-terminal domain"/>
    <property type="match status" value="1"/>
</dbReference>
<keyword evidence="12 18" id="KW-0752">Steroid biosynthesis</keyword>
<keyword evidence="5 18" id="KW-0444">Lipid biosynthesis</keyword>
<evidence type="ECO:0000256" key="7">
    <source>
        <dbReference type="ARBA" id="ARBA00022723"/>
    </source>
</evidence>
<evidence type="ECO:0000256" key="11">
    <source>
        <dbReference type="ARBA" id="ARBA00022842"/>
    </source>
</evidence>
<dbReference type="GO" id="GO:0005524">
    <property type="term" value="F:ATP binding"/>
    <property type="evidence" value="ECO:0007669"/>
    <property type="project" value="UniProtKB-KW"/>
</dbReference>
<evidence type="ECO:0000256" key="3">
    <source>
        <dbReference type="ARBA" id="ARBA00012103"/>
    </source>
</evidence>
<dbReference type="PANTHER" id="PTHR43290">
    <property type="entry name" value="MEVALONATE KINASE"/>
    <property type="match status" value="1"/>
</dbReference>
<evidence type="ECO:0000256" key="1">
    <source>
        <dbReference type="ARBA" id="ARBA00004496"/>
    </source>
</evidence>
<sequence>MISPSFTVTAPGKIILHGEHAVVYGKKAVAAAIDLRTTLKLEATNDGQFTLKLLNFGTTCRWKGEELQQDVEKLGRDGSCWPQDGRKLFKRSFDLSEVKEVDERVINDAIMVVNTSLPVGAGLGSSASYCVCLSTALLAVTGKISQPSMMRSIPGDERELCQNEMASLSVKDLELICKWSLEAEKLVHGKPSGIDNSVCTYGAVLTFQDGTIEHLSRIPQLRVLITDTKIPRSTKKLVAGLRDRCQQLPSVYNPLFDAVGAIAEESCVYLEKLYQIQAASPPEEENSQEHYCMLKKLIDLNQQLLVTLGVSHSSLDQVCHVTAKHGLHSKLTGAGGGGCTFTLVTPGTRELSVSSVTRELTTIGFDVWDTCLGAQGVTLIKMLSQSIRSSGPNSGVSSAILPRSEALCRSSHIRVPQLIVQPSASQPLRPIPLLDLGTIH</sequence>
<dbReference type="PANTHER" id="PTHR43290:SF2">
    <property type="entry name" value="MEVALONATE KINASE"/>
    <property type="match status" value="1"/>
</dbReference>
<dbReference type="GO" id="GO:0005829">
    <property type="term" value="C:cytosol"/>
    <property type="evidence" value="ECO:0007669"/>
    <property type="project" value="TreeGrafter"/>
</dbReference>
<evidence type="ECO:0000256" key="12">
    <source>
        <dbReference type="ARBA" id="ARBA00022955"/>
    </source>
</evidence>
<name>A0A3M6UV55_POCDA</name>
<evidence type="ECO:0000313" key="21">
    <source>
        <dbReference type="EMBL" id="RMX57444.1"/>
    </source>
</evidence>
<reference evidence="21 22" key="1">
    <citation type="journal article" date="2018" name="Sci. Rep.">
        <title>Comparative analysis of the Pocillopora damicornis genome highlights role of immune system in coral evolution.</title>
        <authorList>
            <person name="Cunning R."/>
            <person name="Bay R.A."/>
            <person name="Gillette P."/>
            <person name="Baker A.C."/>
            <person name="Traylor-Knowles N."/>
        </authorList>
    </citation>
    <scope>NUCLEOTIDE SEQUENCE [LARGE SCALE GENOMIC DNA]</scope>
    <source>
        <strain evidence="21">RSMAS</strain>
        <tissue evidence="21">Whole animal</tissue>
    </source>
</reference>
<protein>
    <recommendedName>
        <fullName evidence="3 18">Mevalonate kinase</fullName>
        <shortName evidence="18">MK</shortName>
        <ecNumber evidence="3 18">2.7.1.36</ecNumber>
    </recommendedName>
</protein>
<keyword evidence="7" id="KW-0479">Metal-binding</keyword>
<dbReference type="InterPro" id="IPR006205">
    <property type="entry name" value="Mev_gal_kin"/>
</dbReference>
<evidence type="ECO:0000256" key="2">
    <source>
        <dbReference type="ARBA" id="ARBA00006495"/>
    </source>
</evidence>
<dbReference type="GO" id="GO:0046872">
    <property type="term" value="F:metal ion binding"/>
    <property type="evidence" value="ECO:0007669"/>
    <property type="project" value="UniProtKB-KW"/>
</dbReference>
<keyword evidence="8 18" id="KW-0547">Nucleotide-binding</keyword>
<keyword evidence="9 18" id="KW-0418">Kinase</keyword>
<feature type="domain" description="GHMP kinase N-terminal" evidence="19">
    <location>
        <begin position="111"/>
        <end position="147"/>
    </location>
</feature>
<feature type="domain" description="GHMP kinase C-terminal" evidence="20">
    <location>
        <begin position="294"/>
        <end position="349"/>
    </location>
</feature>
<dbReference type="InterPro" id="IPR020568">
    <property type="entry name" value="Ribosomal_Su5_D2-typ_SF"/>
</dbReference>